<dbReference type="AlphaFoldDB" id="A0A5J4SXD6"/>
<gene>
    <name evidence="1" type="ORF">EZS27_002494</name>
</gene>
<name>A0A5J4SXD6_9ZZZZ</name>
<accession>A0A5J4SXD6</accession>
<comment type="caution">
    <text evidence="1">The sequence shown here is derived from an EMBL/GenBank/DDBJ whole genome shotgun (WGS) entry which is preliminary data.</text>
</comment>
<dbReference type="EMBL" id="SNRY01000033">
    <property type="protein sequence ID" value="KAA6350131.1"/>
    <property type="molecule type" value="Genomic_DNA"/>
</dbReference>
<organism evidence="1">
    <name type="scientific">termite gut metagenome</name>
    <dbReference type="NCBI Taxonomy" id="433724"/>
    <lineage>
        <taxon>unclassified sequences</taxon>
        <taxon>metagenomes</taxon>
        <taxon>organismal metagenomes</taxon>
    </lineage>
</organism>
<evidence type="ECO:0000313" key="1">
    <source>
        <dbReference type="EMBL" id="KAA6350131.1"/>
    </source>
</evidence>
<dbReference type="GO" id="GO:0052762">
    <property type="term" value="F:gellan lyase activity"/>
    <property type="evidence" value="ECO:0007669"/>
    <property type="project" value="UniProtKB-EC"/>
</dbReference>
<protein>
    <submittedName>
        <fullName evidence="1">Gellan lyase</fullName>
        <ecNumber evidence="1">4.2.2.25</ecNumber>
    </submittedName>
</protein>
<keyword evidence="1" id="KW-0456">Lyase</keyword>
<dbReference type="EC" id="4.2.2.25" evidence="1"/>
<reference evidence="1" key="1">
    <citation type="submission" date="2019-03" db="EMBL/GenBank/DDBJ databases">
        <title>Single cell metagenomics reveals metabolic interactions within the superorganism composed of flagellate Streblomastix strix and complex community of Bacteroidetes bacteria on its surface.</title>
        <authorList>
            <person name="Treitli S.C."/>
            <person name="Kolisko M."/>
            <person name="Husnik F."/>
            <person name="Keeling P."/>
            <person name="Hampl V."/>
        </authorList>
    </citation>
    <scope>NUCLEOTIDE SEQUENCE</scope>
    <source>
        <strain evidence="1">STM</strain>
    </source>
</reference>
<proteinExistence type="predicted"/>
<sequence length="105" mass="12182">MIHGLIDGFDPLNPKVFEDHLKYVKSQERDLWIDTFGNIGRYVHERENTQVRIIKQSERGVTFSLDTTLDKELFNVPLTVIIQTPENGEIMLNCLPDGKPLTIEW</sequence>